<accession>A0ACB5TWE5</accession>
<evidence type="ECO:0000313" key="1">
    <source>
        <dbReference type="EMBL" id="GME96207.1"/>
    </source>
</evidence>
<reference evidence="1" key="1">
    <citation type="submission" date="2023-04" db="EMBL/GenBank/DDBJ databases">
        <title>Candida boidinii NBRC 1967.</title>
        <authorList>
            <person name="Ichikawa N."/>
            <person name="Sato H."/>
            <person name="Tonouchi N."/>
        </authorList>
    </citation>
    <scope>NUCLEOTIDE SEQUENCE</scope>
    <source>
        <strain evidence="1">NBRC 1967</strain>
    </source>
</reference>
<dbReference type="EMBL" id="BSXV01002600">
    <property type="protein sequence ID" value="GME96207.1"/>
    <property type="molecule type" value="Genomic_DNA"/>
</dbReference>
<organism evidence="1 2">
    <name type="scientific">Candida boidinii</name>
    <name type="common">Yeast</name>
    <dbReference type="NCBI Taxonomy" id="5477"/>
    <lineage>
        <taxon>Eukaryota</taxon>
        <taxon>Fungi</taxon>
        <taxon>Dikarya</taxon>
        <taxon>Ascomycota</taxon>
        <taxon>Saccharomycotina</taxon>
        <taxon>Pichiomycetes</taxon>
        <taxon>Pichiales</taxon>
        <taxon>Pichiaceae</taxon>
        <taxon>Ogataea</taxon>
        <taxon>Ogataea/Candida clade</taxon>
    </lineage>
</organism>
<sequence>MLVTPKVLELHAPFTSMSNSTIRIHNDTKKPMAFKVKTTAPKVYCVRPNASTVPPASSLDVSIIFQGLSTPPSLGDKCKDKLKIVSVPCDASLEAKDVSGKWSELEAAAGGATTDIKLKVTYVFDSEPIVEEPTTPLAQPKDTQIKKRITNNNTLADSTKTTIDDSYKVNKISKDNVEDIEKIIDNSKLKSLNVNDDSGVTSALKEKADESKQIKKDPKDITEEKSTSSSPSKSVQQTQGTNIYIIAVILVLLAYFLSRFL</sequence>
<protein>
    <submittedName>
        <fullName evidence="1">Unnamed protein product</fullName>
    </submittedName>
</protein>
<comment type="caution">
    <text evidence="1">The sequence shown here is derived from an EMBL/GenBank/DDBJ whole genome shotgun (WGS) entry which is preliminary data.</text>
</comment>
<gene>
    <name evidence="1" type="ORF">Cboi01_000419200</name>
</gene>
<name>A0ACB5TWE5_CANBO</name>
<keyword evidence="2" id="KW-1185">Reference proteome</keyword>
<proteinExistence type="predicted"/>
<evidence type="ECO:0000313" key="2">
    <source>
        <dbReference type="Proteomes" id="UP001165101"/>
    </source>
</evidence>
<dbReference type="Proteomes" id="UP001165101">
    <property type="component" value="Unassembled WGS sequence"/>
</dbReference>